<keyword evidence="4" id="KW-0645">Protease</keyword>
<name>A0A3D9UTU8_9MICO</name>
<dbReference type="OrthoDB" id="9810670at2"/>
<dbReference type="EMBL" id="QTUA01000001">
    <property type="protein sequence ID" value="REF31390.1"/>
    <property type="molecule type" value="Genomic_DNA"/>
</dbReference>
<dbReference type="Proteomes" id="UP000256253">
    <property type="component" value="Unassembled WGS sequence"/>
</dbReference>
<dbReference type="InterPro" id="IPR009045">
    <property type="entry name" value="Zn_M74/Hedgehog-like"/>
</dbReference>
<dbReference type="Pfam" id="PF08291">
    <property type="entry name" value="Peptidase_M15_3"/>
    <property type="match status" value="1"/>
</dbReference>
<feature type="chain" id="PRO_5038390639" evidence="1">
    <location>
        <begin position="24"/>
        <end position="245"/>
    </location>
</feature>
<dbReference type="Pfam" id="PF01471">
    <property type="entry name" value="PG_binding_1"/>
    <property type="match status" value="1"/>
</dbReference>
<feature type="domain" description="Peptidase M15A C-terminal" evidence="3">
    <location>
        <begin position="119"/>
        <end position="231"/>
    </location>
</feature>
<dbReference type="Gene3D" id="1.10.101.10">
    <property type="entry name" value="PGBD-like superfamily/PGBD"/>
    <property type="match status" value="1"/>
</dbReference>
<sequence length="245" mass="25672">MKLTKRVAAIAAAGALTFTGAVAVSVNNSDAASAAGCDSWSSTLRKSSRGAAVKELQIRVAAFVPSGQVMGTDGVYGDQTVAAVRGFQKAYGLTADGVAGTKTFSKLRSLTSSDCTPIHFTYREASNNCGKGFTGNSWHKANLRRSLWQAEGLRRKMGDKPLKITSGYRDPACDRSVGGSGSGMHTTGMAIDFVPMGSQTYCSITKAATRNGYGGIFGPGYPAHSDHVHADWRSGKIWSASKCGV</sequence>
<evidence type="ECO:0000313" key="4">
    <source>
        <dbReference type="EMBL" id="REF31390.1"/>
    </source>
</evidence>
<evidence type="ECO:0000256" key="1">
    <source>
        <dbReference type="SAM" id="SignalP"/>
    </source>
</evidence>
<dbReference type="SUPFAM" id="SSF55166">
    <property type="entry name" value="Hedgehog/DD-peptidase"/>
    <property type="match status" value="1"/>
</dbReference>
<keyword evidence="4" id="KW-0121">Carboxypeptidase</keyword>
<dbReference type="AlphaFoldDB" id="A0A3D9UTU8"/>
<keyword evidence="4" id="KW-0378">Hydrolase</keyword>
<dbReference type="GO" id="GO:0004180">
    <property type="term" value="F:carboxypeptidase activity"/>
    <property type="evidence" value="ECO:0007669"/>
    <property type="project" value="UniProtKB-KW"/>
</dbReference>
<feature type="domain" description="Peptidoglycan binding-like" evidence="2">
    <location>
        <begin position="49"/>
        <end position="107"/>
    </location>
</feature>
<evidence type="ECO:0000259" key="3">
    <source>
        <dbReference type="Pfam" id="PF08291"/>
    </source>
</evidence>
<feature type="signal peptide" evidence="1">
    <location>
        <begin position="1"/>
        <end position="23"/>
    </location>
</feature>
<accession>A0A3D9UTU8</accession>
<dbReference type="RefSeq" id="WP_115923234.1">
    <property type="nucleotide sequence ID" value="NZ_QTUA01000001.1"/>
</dbReference>
<evidence type="ECO:0000259" key="2">
    <source>
        <dbReference type="Pfam" id="PF01471"/>
    </source>
</evidence>
<dbReference type="InterPro" id="IPR036366">
    <property type="entry name" value="PGBDSf"/>
</dbReference>
<keyword evidence="1" id="KW-0732">Signal</keyword>
<organism evidence="4 5">
    <name type="scientific">Calidifontibacter indicus</name>
    <dbReference type="NCBI Taxonomy" id="419650"/>
    <lineage>
        <taxon>Bacteria</taxon>
        <taxon>Bacillati</taxon>
        <taxon>Actinomycetota</taxon>
        <taxon>Actinomycetes</taxon>
        <taxon>Micrococcales</taxon>
        <taxon>Dermacoccaceae</taxon>
        <taxon>Calidifontibacter</taxon>
    </lineage>
</organism>
<keyword evidence="5" id="KW-1185">Reference proteome</keyword>
<protein>
    <submittedName>
        <fullName evidence="4">Zinc D-Ala-D-Ala carboxypeptidase</fullName>
    </submittedName>
</protein>
<evidence type="ECO:0000313" key="5">
    <source>
        <dbReference type="Proteomes" id="UP000256253"/>
    </source>
</evidence>
<comment type="caution">
    <text evidence="4">The sequence shown here is derived from an EMBL/GenBank/DDBJ whole genome shotgun (WGS) entry which is preliminary data.</text>
</comment>
<gene>
    <name evidence="4" type="ORF">DFJ65_2457</name>
</gene>
<dbReference type="InterPro" id="IPR036365">
    <property type="entry name" value="PGBD-like_sf"/>
</dbReference>
<dbReference type="SUPFAM" id="SSF47090">
    <property type="entry name" value="PGBD-like"/>
    <property type="match status" value="1"/>
</dbReference>
<proteinExistence type="predicted"/>
<dbReference type="Gene3D" id="3.30.1380.10">
    <property type="match status" value="1"/>
</dbReference>
<dbReference type="InterPro" id="IPR002477">
    <property type="entry name" value="Peptidoglycan-bd-like"/>
</dbReference>
<reference evidence="4 5" key="1">
    <citation type="submission" date="2018-08" db="EMBL/GenBank/DDBJ databases">
        <title>Sequencing the genomes of 1000 actinobacteria strains.</title>
        <authorList>
            <person name="Klenk H.-P."/>
        </authorList>
    </citation>
    <scope>NUCLEOTIDE SEQUENCE [LARGE SCALE GENOMIC DNA]</scope>
    <source>
        <strain evidence="4 5">DSM 22967</strain>
    </source>
</reference>
<dbReference type="InterPro" id="IPR013230">
    <property type="entry name" value="Peptidase_M15A_C"/>
</dbReference>